<dbReference type="HOGENOM" id="CLU_2121082_0_0_1"/>
<dbReference type="VEuPathDB" id="FungiDB:PV06_08287"/>
<evidence type="ECO:0000313" key="1">
    <source>
        <dbReference type="EMBL" id="KIW39698.1"/>
    </source>
</evidence>
<organism evidence="1 2">
    <name type="scientific">Exophiala oligosperma</name>
    <dbReference type="NCBI Taxonomy" id="215243"/>
    <lineage>
        <taxon>Eukaryota</taxon>
        <taxon>Fungi</taxon>
        <taxon>Dikarya</taxon>
        <taxon>Ascomycota</taxon>
        <taxon>Pezizomycotina</taxon>
        <taxon>Eurotiomycetes</taxon>
        <taxon>Chaetothyriomycetidae</taxon>
        <taxon>Chaetothyriales</taxon>
        <taxon>Herpotrichiellaceae</taxon>
        <taxon>Exophiala</taxon>
    </lineage>
</organism>
<dbReference type="RefSeq" id="XP_016259914.1">
    <property type="nucleotide sequence ID" value="XM_016409606.1"/>
</dbReference>
<accession>A0A0D2D9A2</accession>
<dbReference type="GeneID" id="27360361"/>
<reference evidence="1 2" key="1">
    <citation type="submission" date="2015-01" db="EMBL/GenBank/DDBJ databases">
        <title>The Genome Sequence of Exophiala oligosperma CBS72588.</title>
        <authorList>
            <consortium name="The Broad Institute Genomics Platform"/>
            <person name="Cuomo C."/>
            <person name="de Hoog S."/>
            <person name="Gorbushina A."/>
            <person name="Stielow B."/>
            <person name="Teixiera M."/>
            <person name="Abouelleil A."/>
            <person name="Chapman S.B."/>
            <person name="Priest M."/>
            <person name="Young S.K."/>
            <person name="Wortman J."/>
            <person name="Nusbaum C."/>
            <person name="Birren B."/>
        </authorList>
    </citation>
    <scope>NUCLEOTIDE SEQUENCE [LARGE SCALE GENOMIC DNA]</scope>
    <source>
        <strain evidence="1 2">CBS 72588</strain>
    </source>
</reference>
<dbReference type="AlphaFoldDB" id="A0A0D2D9A2"/>
<evidence type="ECO:0000313" key="2">
    <source>
        <dbReference type="Proteomes" id="UP000053342"/>
    </source>
</evidence>
<sequence length="114" mass="13144">MCYPCIPKKAHVNNRSLPSTATLERWDCINVYALDERRVVKRCEGDNDTEIRAEWEVSDLLGRHHDIAEFLGALDDGSIVLERGQVLRDRLSEQTSACTRAANFRTWRICPWDP</sequence>
<name>A0A0D2D9A2_9EURO</name>
<keyword evidence="2" id="KW-1185">Reference proteome</keyword>
<proteinExistence type="predicted"/>
<dbReference type="Proteomes" id="UP000053342">
    <property type="component" value="Unassembled WGS sequence"/>
</dbReference>
<dbReference type="EMBL" id="KN847339">
    <property type="protein sequence ID" value="KIW39698.1"/>
    <property type="molecule type" value="Genomic_DNA"/>
</dbReference>
<gene>
    <name evidence="1" type="ORF">PV06_08287</name>
</gene>
<protein>
    <submittedName>
        <fullName evidence="1">Uncharacterized protein</fullName>
    </submittedName>
</protein>
<dbReference type="OrthoDB" id="1668230at2759"/>